<organism evidence="2">
    <name type="scientific">bioreactor metagenome</name>
    <dbReference type="NCBI Taxonomy" id="1076179"/>
    <lineage>
        <taxon>unclassified sequences</taxon>
        <taxon>metagenomes</taxon>
        <taxon>ecological metagenomes</taxon>
    </lineage>
</organism>
<dbReference type="Pfam" id="PF07883">
    <property type="entry name" value="Cupin_2"/>
    <property type="match status" value="1"/>
</dbReference>
<reference evidence="2" key="1">
    <citation type="submission" date="2019-08" db="EMBL/GenBank/DDBJ databases">
        <authorList>
            <person name="Kucharzyk K."/>
            <person name="Murdoch R.W."/>
            <person name="Higgins S."/>
            <person name="Loffler F."/>
        </authorList>
    </citation>
    <scope>NUCLEOTIDE SEQUENCE</scope>
</reference>
<dbReference type="Gene3D" id="2.60.120.10">
    <property type="entry name" value="Jelly Rolls"/>
    <property type="match status" value="1"/>
</dbReference>
<gene>
    <name evidence="2" type="ORF">SDC9_167287</name>
</gene>
<dbReference type="InterPro" id="IPR014710">
    <property type="entry name" value="RmlC-like_jellyroll"/>
</dbReference>
<dbReference type="EMBL" id="VSSQ01067543">
    <property type="protein sequence ID" value="MPN19912.1"/>
    <property type="molecule type" value="Genomic_DNA"/>
</dbReference>
<dbReference type="AlphaFoldDB" id="A0A645G1U9"/>
<name>A0A645G1U9_9ZZZZ</name>
<evidence type="ECO:0000313" key="2">
    <source>
        <dbReference type="EMBL" id="MPN19912.1"/>
    </source>
</evidence>
<dbReference type="SUPFAM" id="SSF51182">
    <property type="entry name" value="RmlC-like cupins"/>
    <property type="match status" value="1"/>
</dbReference>
<proteinExistence type="predicted"/>
<protein>
    <recommendedName>
        <fullName evidence="1">Cupin type-2 domain-containing protein</fullName>
    </recommendedName>
</protein>
<feature type="domain" description="Cupin type-2" evidence="1">
    <location>
        <begin position="42"/>
        <end position="104"/>
    </location>
</feature>
<sequence length="117" mass="12592">MSNIMKNIGFSQVLNLKDLISYQKGQVLSMTIAQIPAVNVTLFSLDAGEGISTHTTAGDAIVQILDGEADITIGDQTLTVKEGETVIMPSDIPHALEARKAFKMLLTVIKQPSTYKS</sequence>
<comment type="caution">
    <text evidence="2">The sequence shown here is derived from an EMBL/GenBank/DDBJ whole genome shotgun (WGS) entry which is preliminary data.</text>
</comment>
<dbReference type="CDD" id="cd02230">
    <property type="entry name" value="cupin_HP0902-like"/>
    <property type="match status" value="1"/>
</dbReference>
<dbReference type="InterPro" id="IPR011051">
    <property type="entry name" value="RmlC_Cupin_sf"/>
</dbReference>
<evidence type="ECO:0000259" key="1">
    <source>
        <dbReference type="Pfam" id="PF07883"/>
    </source>
</evidence>
<dbReference type="PANTHER" id="PTHR37694:SF1">
    <property type="entry name" value="SLR8022 PROTEIN"/>
    <property type="match status" value="1"/>
</dbReference>
<dbReference type="InterPro" id="IPR013096">
    <property type="entry name" value="Cupin_2"/>
</dbReference>
<accession>A0A645G1U9</accession>
<dbReference type="PANTHER" id="PTHR37694">
    <property type="entry name" value="SLR8022 PROTEIN"/>
    <property type="match status" value="1"/>
</dbReference>